<sequence>MPASERREPALERRDEDGVQTALAVIHEVLARLQELGDFARRARSSLPTPRDYREPEGAGRDLPEGAAQPERPRSSPTTDRDAGETPSEAPNGRKLQLTRRQQQVLDLLMQGSSNRRIGRSLHITEQTVKAHLHMIYHKLGAADRTEAVVIAMHHGLVPESTSNGPVRSCTRSCSL</sequence>
<feature type="compositionally biased region" description="Basic and acidic residues" evidence="4">
    <location>
        <begin position="71"/>
        <end position="84"/>
    </location>
</feature>
<dbReference type="Pfam" id="PF00196">
    <property type="entry name" value="GerE"/>
    <property type="match status" value="1"/>
</dbReference>
<dbReference type="PANTHER" id="PTHR44688:SF16">
    <property type="entry name" value="DNA-BINDING TRANSCRIPTIONAL ACTIVATOR DEVR_DOSR"/>
    <property type="match status" value="1"/>
</dbReference>
<keyword evidence="2" id="KW-0238">DNA-binding</keyword>
<dbReference type="PANTHER" id="PTHR44688">
    <property type="entry name" value="DNA-BINDING TRANSCRIPTIONAL ACTIVATOR DEVR_DOSR"/>
    <property type="match status" value="1"/>
</dbReference>
<evidence type="ECO:0000259" key="5">
    <source>
        <dbReference type="PROSITE" id="PS50043"/>
    </source>
</evidence>
<evidence type="ECO:0000256" key="3">
    <source>
        <dbReference type="ARBA" id="ARBA00023163"/>
    </source>
</evidence>
<dbReference type="InterPro" id="IPR016032">
    <property type="entry name" value="Sig_transdc_resp-reg_C-effctor"/>
</dbReference>
<dbReference type="EMBL" id="JQ687072">
    <property type="protein sequence ID" value="AFK24520.1"/>
    <property type="molecule type" value="Genomic_DNA"/>
</dbReference>
<dbReference type="InterPro" id="IPR036388">
    <property type="entry name" value="WH-like_DNA-bd_sf"/>
</dbReference>
<dbReference type="AlphaFoldDB" id="M1F5Q9"/>
<dbReference type="GO" id="GO:0003677">
    <property type="term" value="F:DNA binding"/>
    <property type="evidence" value="ECO:0007669"/>
    <property type="project" value="UniProtKB-KW"/>
</dbReference>
<dbReference type="GO" id="GO:0006355">
    <property type="term" value="P:regulation of DNA-templated transcription"/>
    <property type="evidence" value="ECO:0007669"/>
    <property type="project" value="InterPro"/>
</dbReference>
<feature type="region of interest" description="Disordered" evidence="4">
    <location>
        <begin position="38"/>
        <end position="98"/>
    </location>
</feature>
<evidence type="ECO:0000256" key="1">
    <source>
        <dbReference type="ARBA" id="ARBA00023015"/>
    </source>
</evidence>
<dbReference type="Gene3D" id="1.10.10.10">
    <property type="entry name" value="Winged helix-like DNA-binding domain superfamily/Winged helix DNA-binding domain"/>
    <property type="match status" value="1"/>
</dbReference>
<accession>M1F5Q9</accession>
<dbReference type="SUPFAM" id="SSF46894">
    <property type="entry name" value="C-terminal effector domain of the bipartite response regulators"/>
    <property type="match status" value="1"/>
</dbReference>
<dbReference type="PROSITE" id="PS50043">
    <property type="entry name" value="HTH_LUXR_2"/>
    <property type="match status" value="1"/>
</dbReference>
<keyword evidence="3" id="KW-0804">Transcription</keyword>
<dbReference type="RefSeq" id="WP_211256678.1">
    <property type="nucleotide sequence ID" value="NZ_JODV01000022.1"/>
</dbReference>
<organism evidence="6">
    <name type="scientific">Actinoalloteichus cyanogriseus</name>
    <name type="common">Streptomyces caeruleus</name>
    <dbReference type="NCBI Taxonomy" id="2893586"/>
    <lineage>
        <taxon>Bacteria</taxon>
        <taxon>Bacillati</taxon>
        <taxon>Actinomycetota</taxon>
        <taxon>Actinomycetes</taxon>
        <taxon>Pseudonocardiales</taxon>
        <taxon>Pseudonocardiaceae</taxon>
        <taxon>Actinoalloteichus</taxon>
    </lineage>
</organism>
<dbReference type="InterPro" id="IPR000792">
    <property type="entry name" value="Tscrpt_reg_LuxR_C"/>
</dbReference>
<dbReference type="CDD" id="cd06170">
    <property type="entry name" value="LuxR_C_like"/>
    <property type="match status" value="1"/>
</dbReference>
<evidence type="ECO:0000313" key="6">
    <source>
        <dbReference type="EMBL" id="AFK24520.1"/>
    </source>
</evidence>
<protein>
    <submittedName>
        <fullName evidence="6">LuxR family two component transcriptional regulator</fullName>
    </submittedName>
</protein>
<proteinExistence type="predicted"/>
<keyword evidence="1" id="KW-0805">Transcription regulation</keyword>
<dbReference type="PRINTS" id="PR00038">
    <property type="entry name" value="HTHLUXR"/>
</dbReference>
<name>M1F5Q9_ACTCY</name>
<reference evidence="6" key="1">
    <citation type="journal article" date="2012" name="J. Am. Chem. Soc.">
        <title>Caerulomycins and collismycins share a common paradigm for 2,2'-bipyridine biosynthesis via an unusual hybrid polyketide-peptide assembly Logic.</title>
        <authorList>
            <person name="Qu X."/>
            <person name="Pang B."/>
            <person name="Zhang Z."/>
            <person name="Chen M."/>
            <person name="Wu Z."/>
            <person name="Zhao Q."/>
            <person name="Zhang Q."/>
            <person name="Wang Y."/>
            <person name="Liu Y."/>
            <person name="Liu W."/>
        </authorList>
    </citation>
    <scope>NUCLEOTIDE SEQUENCE</scope>
    <source>
        <strain evidence="6">NRRL B-2194</strain>
    </source>
</reference>
<dbReference type="SMART" id="SM00421">
    <property type="entry name" value="HTH_LUXR"/>
    <property type="match status" value="1"/>
</dbReference>
<feature type="compositionally biased region" description="Basic and acidic residues" evidence="4">
    <location>
        <begin position="51"/>
        <end position="64"/>
    </location>
</feature>
<feature type="domain" description="HTH luxR-type" evidence="5">
    <location>
        <begin position="91"/>
        <end position="156"/>
    </location>
</feature>
<evidence type="ECO:0000256" key="2">
    <source>
        <dbReference type="ARBA" id="ARBA00023125"/>
    </source>
</evidence>
<evidence type="ECO:0000256" key="4">
    <source>
        <dbReference type="SAM" id="MobiDB-lite"/>
    </source>
</evidence>
<gene>
    <name evidence="6" type="primary">caeI1</name>
</gene>